<keyword evidence="1" id="KW-0614">Plasmid</keyword>
<proteinExistence type="predicted"/>
<dbReference type="RefSeq" id="WP_157725779.1">
    <property type="nucleotide sequence ID" value="NZ_CP022425.1"/>
</dbReference>
<evidence type="ECO:0000313" key="2">
    <source>
        <dbReference type="Proteomes" id="UP000199729"/>
    </source>
</evidence>
<keyword evidence="2" id="KW-1185">Reference proteome</keyword>
<dbReference type="Proteomes" id="UP000199729">
    <property type="component" value="Plasmid pVF2"/>
</dbReference>
<gene>
    <name evidence="1" type="ORF">VITFI_CDS3516</name>
</gene>
<dbReference type="AlphaFoldDB" id="A0A221KK56"/>
<evidence type="ECO:0000313" key="1">
    <source>
        <dbReference type="EMBL" id="ASM79293.1"/>
    </source>
</evidence>
<reference evidence="1 2" key="1">
    <citation type="submission" date="2017-07" db="EMBL/GenBank/DDBJ databases">
        <title>Complete Genome Sequence of the cosmetic ferment Vitreoscilla filiformis (ATCC15551).</title>
        <authorList>
            <person name="Contreras S."/>
            <person name="Sagory-Zalkind P."/>
            <person name="Blanquart H."/>
            <person name="Iltis A."/>
            <person name="Morand S.C."/>
        </authorList>
    </citation>
    <scope>NUCLEOTIDE SEQUENCE [LARGE SCALE GENOMIC DNA]</scope>
    <source>
        <strain evidence="1 2">ATCC 15551</strain>
        <plasmid evidence="2">Plasmid pvf2</plasmid>
    </source>
</reference>
<geneLocation type="plasmid" evidence="2">
    <name>pvf2</name>
</geneLocation>
<dbReference type="EMBL" id="CP022425">
    <property type="protein sequence ID" value="ASM79293.1"/>
    <property type="molecule type" value="Genomic_DNA"/>
</dbReference>
<dbReference type="KEGG" id="vff:VITFI_CDS3516"/>
<accession>A0A221KK56</accession>
<organism evidence="1 2">
    <name type="scientific">Vitreoscilla filiformis</name>
    <dbReference type="NCBI Taxonomy" id="63"/>
    <lineage>
        <taxon>Bacteria</taxon>
        <taxon>Pseudomonadati</taxon>
        <taxon>Pseudomonadota</taxon>
        <taxon>Betaproteobacteria</taxon>
        <taxon>Neisseriales</taxon>
        <taxon>Neisseriaceae</taxon>
        <taxon>Vitreoscilla</taxon>
    </lineage>
</organism>
<protein>
    <submittedName>
        <fullName evidence="1">Uncharacterized protein</fullName>
    </submittedName>
</protein>
<name>A0A221KK56_VITFI</name>
<sequence>MILHLPMPRPLPVHAVTSTDADIEWTAIQWLLFELDMAGLRLARASEWQSQP</sequence>